<dbReference type="AlphaFoldDB" id="A0A8G1S2C3"/>
<keyword evidence="2" id="KW-0472">Membrane</keyword>
<keyword evidence="2" id="KW-0812">Transmembrane</keyword>
<name>A0A8G1S2C3_9EURO</name>
<evidence type="ECO:0000313" key="4">
    <source>
        <dbReference type="Proteomes" id="UP000249789"/>
    </source>
</evidence>
<feature type="transmembrane region" description="Helical" evidence="2">
    <location>
        <begin position="45"/>
        <end position="66"/>
    </location>
</feature>
<evidence type="ECO:0000313" key="3">
    <source>
        <dbReference type="EMBL" id="RAK82136.1"/>
    </source>
</evidence>
<dbReference type="EMBL" id="KZ824623">
    <property type="protein sequence ID" value="RAK82136.1"/>
    <property type="molecule type" value="Genomic_DNA"/>
</dbReference>
<reference evidence="3 4" key="1">
    <citation type="submission" date="2018-02" db="EMBL/GenBank/DDBJ databases">
        <title>The genomes of Aspergillus section Nigri reveals drivers in fungal speciation.</title>
        <authorList>
            <consortium name="DOE Joint Genome Institute"/>
            <person name="Vesth T.C."/>
            <person name="Nybo J."/>
            <person name="Theobald S."/>
            <person name="Brandl J."/>
            <person name="Frisvad J.C."/>
            <person name="Nielsen K.F."/>
            <person name="Lyhne E.K."/>
            <person name="Kogle M.E."/>
            <person name="Kuo A."/>
            <person name="Riley R."/>
            <person name="Clum A."/>
            <person name="Nolan M."/>
            <person name="Lipzen A."/>
            <person name="Salamov A."/>
            <person name="Henrissat B."/>
            <person name="Wiebenga A."/>
            <person name="De vries R.P."/>
            <person name="Grigoriev I.V."/>
            <person name="Mortensen U.H."/>
            <person name="Andersen M.R."/>
            <person name="Baker S.E."/>
        </authorList>
    </citation>
    <scope>NUCLEOTIDE SEQUENCE [LARGE SCALE GENOMIC DNA]</scope>
    <source>
        <strain evidence="3 4">CBS 313.89</strain>
    </source>
</reference>
<keyword evidence="4" id="KW-1185">Reference proteome</keyword>
<gene>
    <name evidence="3" type="ORF">BO72DRAFT_444106</name>
</gene>
<keyword evidence="2" id="KW-1133">Transmembrane helix</keyword>
<feature type="region of interest" description="Disordered" evidence="1">
    <location>
        <begin position="1"/>
        <end position="29"/>
    </location>
</feature>
<protein>
    <submittedName>
        <fullName evidence="3">Uncharacterized protein</fullName>
    </submittedName>
</protein>
<accession>A0A8G1S2C3</accession>
<dbReference type="VEuPathDB" id="FungiDB:BO72DRAFT_444106"/>
<feature type="compositionally biased region" description="Polar residues" evidence="1">
    <location>
        <begin position="1"/>
        <end position="24"/>
    </location>
</feature>
<proteinExistence type="predicted"/>
<sequence length="75" mass="8055">MTVTTSVSPMPSYHPSSSKETNLLSKPAPSGRCLRHVTIVTRAEVGWNAAFLALLAGVFPGHLSAWMRIVKCGTM</sequence>
<evidence type="ECO:0000256" key="1">
    <source>
        <dbReference type="SAM" id="MobiDB-lite"/>
    </source>
</evidence>
<dbReference type="RefSeq" id="XP_040806146.1">
    <property type="nucleotide sequence ID" value="XM_040943734.1"/>
</dbReference>
<evidence type="ECO:0000256" key="2">
    <source>
        <dbReference type="SAM" id="Phobius"/>
    </source>
</evidence>
<organism evidence="3 4">
    <name type="scientific">Aspergillus fijiensis CBS 313.89</name>
    <dbReference type="NCBI Taxonomy" id="1448319"/>
    <lineage>
        <taxon>Eukaryota</taxon>
        <taxon>Fungi</taxon>
        <taxon>Dikarya</taxon>
        <taxon>Ascomycota</taxon>
        <taxon>Pezizomycotina</taxon>
        <taxon>Eurotiomycetes</taxon>
        <taxon>Eurotiomycetidae</taxon>
        <taxon>Eurotiales</taxon>
        <taxon>Aspergillaceae</taxon>
        <taxon>Aspergillus</taxon>
    </lineage>
</organism>
<dbReference type="GeneID" id="63861067"/>
<dbReference type="Proteomes" id="UP000249789">
    <property type="component" value="Unassembled WGS sequence"/>
</dbReference>